<keyword evidence="5" id="KW-0378">Hydrolase</keyword>
<dbReference type="PANTHER" id="PTHR47957">
    <property type="entry name" value="ATP-DEPENDENT HELICASE HRQ1"/>
    <property type="match status" value="1"/>
</dbReference>
<dbReference type="InterPro" id="IPR027417">
    <property type="entry name" value="P-loop_NTPase"/>
</dbReference>
<organism evidence="5 6">
    <name type="scientific">Pseudoalteromonas qingdaonensis</name>
    <dbReference type="NCBI Taxonomy" id="3131913"/>
    <lineage>
        <taxon>Bacteria</taxon>
        <taxon>Pseudomonadati</taxon>
        <taxon>Pseudomonadota</taxon>
        <taxon>Gammaproteobacteria</taxon>
        <taxon>Alteromonadales</taxon>
        <taxon>Pseudoalteromonadaceae</taxon>
        <taxon>Pseudoalteromonas</taxon>
    </lineage>
</organism>
<dbReference type="Pfam" id="PF00270">
    <property type="entry name" value="DEAD"/>
    <property type="match status" value="1"/>
</dbReference>
<dbReference type="InterPro" id="IPR011545">
    <property type="entry name" value="DEAD/DEAH_box_helicase_dom"/>
</dbReference>
<feature type="domain" description="Helicase ATP-binding" evidence="3">
    <location>
        <begin position="110"/>
        <end position="319"/>
    </location>
</feature>
<dbReference type="Pfam" id="PF00271">
    <property type="entry name" value="Helicase_C"/>
    <property type="match status" value="1"/>
</dbReference>
<evidence type="ECO:0000256" key="2">
    <source>
        <dbReference type="ARBA" id="ARBA00022840"/>
    </source>
</evidence>
<evidence type="ECO:0000259" key="4">
    <source>
        <dbReference type="PROSITE" id="PS51194"/>
    </source>
</evidence>
<dbReference type="Pfam" id="PF09369">
    <property type="entry name" value="MZB"/>
    <property type="match status" value="1"/>
</dbReference>
<evidence type="ECO:0000259" key="3">
    <source>
        <dbReference type="PROSITE" id="PS51192"/>
    </source>
</evidence>
<evidence type="ECO:0000313" key="6">
    <source>
        <dbReference type="Proteomes" id="UP001447008"/>
    </source>
</evidence>
<comment type="caution">
    <text evidence="5">The sequence shown here is derived from an EMBL/GenBank/DDBJ whole genome shotgun (WGS) entry which is preliminary data.</text>
</comment>
<protein>
    <submittedName>
        <fullName evidence="5">DEAD/DEAH box helicase</fullName>
    </submittedName>
</protein>
<accession>A0ABU9MSI6</accession>
<dbReference type="InterPro" id="IPR014001">
    <property type="entry name" value="Helicase_ATP-bd"/>
</dbReference>
<keyword evidence="6" id="KW-1185">Reference proteome</keyword>
<keyword evidence="2" id="KW-0067">ATP-binding</keyword>
<dbReference type="GO" id="GO:0004386">
    <property type="term" value="F:helicase activity"/>
    <property type="evidence" value="ECO:0007669"/>
    <property type="project" value="UniProtKB-KW"/>
</dbReference>
<dbReference type="Proteomes" id="UP001447008">
    <property type="component" value="Unassembled WGS sequence"/>
</dbReference>
<dbReference type="RefSeq" id="WP_342675873.1">
    <property type="nucleotide sequence ID" value="NZ_JBCGCU010000002.1"/>
</dbReference>
<gene>
    <name evidence="5" type="ORF">WCN91_02225</name>
</gene>
<dbReference type="SUPFAM" id="SSF52540">
    <property type="entry name" value="P-loop containing nucleoside triphosphate hydrolases"/>
    <property type="match status" value="1"/>
</dbReference>
<evidence type="ECO:0000256" key="1">
    <source>
        <dbReference type="ARBA" id="ARBA00022741"/>
    </source>
</evidence>
<dbReference type="SMART" id="SM00487">
    <property type="entry name" value="DEXDc"/>
    <property type="match status" value="1"/>
</dbReference>
<dbReference type="SMART" id="SM00490">
    <property type="entry name" value="HELICc"/>
    <property type="match status" value="1"/>
</dbReference>
<proteinExistence type="predicted"/>
<reference evidence="5 6" key="1">
    <citation type="submission" date="2024-03" db="EMBL/GenBank/DDBJ databases">
        <title>Pseudoalteromonas qingdaonensis sp. nov., isolated from the intestines of marine benthic organisms.</title>
        <authorList>
            <person name="Lin X."/>
            <person name="Fang S."/>
            <person name="Hu X."/>
        </authorList>
    </citation>
    <scope>NUCLEOTIDE SEQUENCE [LARGE SCALE GENOMIC DNA]</scope>
    <source>
        <strain evidence="5 6">YIC-827</strain>
    </source>
</reference>
<sequence length="2094" mass="234762">MNRYFSELVAQSVTRATESTLSVLGITDPSLRTHLSKQMTSECGQEDAFLAPPLFEHMFGWEFAELRISDLKGNLLSEAVVDALDDKINDRYRFEAGFKPFRHQLDAWETLLQPEAKSVVVTSGTGSGKTECFMVPVIEDLYREYKQKRAPLVGVRALFLYPLNALINSQQERLNAWTQHFGEGIRYCLYNGNTENSENKQRSEQKLRPNEVLSRELMRKEPAPILVTNGTMLEYMLVRQIDAPIIERSKQEKSLRWIVLDEAHTYVGSQAAELSLQLRRVLQAFGVEAKDVRFVATSATIAGAEAEEQLKLYLSDLAGVSVNQIKVIGGRRVIPELDFKDDEDRTLEQLESIEPLGEEINQSKNNNAEVSRKRYNALAASAFARALREVVVSSKAPLTLSEINRKVATQLNQNVIPQDELLRWLDLLTGTKESSSSEAFLKLRAHFFQRMTSGIWSCIDKNCTKKQANNLAESWPFGNVYAVQRQRCDCSAPVLELSFCVECNEPHLMGRDKNGILTQWNGSTGDEFSLQDEQAEETDNDIQYLDDSASSPAMLSSKQDNNGFYIPTKIAADGLIGSLSADGYDLNLSIEKQQTCVGCGFEGYSGSSPFRRAILGAPFYIANVVPTLLEFCPDISVKSGEPGPQSLPARGRRLITFTDSRQGTARLSVRMQQEAERSKLRGAIQEVLREKQLTHLNNKEQPAEGTTASELLEQAGQLRKMGMTQMANDLELKAKSIESGAPTIELIEVPWKDMVAALAKKSDFQGGMLLYNQYLSPEVFKENDGSIKLADMLLFREFARRPKRQNNSETQGLVKLGYVGLGNINKCPEHWLDFGLSLEDWQDFIKVSLDFFVRDNSYLRIEEGGWLKWIGTKFASKTLRNPTSEEDDEIRVKKWPQIRSSNLNRLVKLLVAATNIDPNSAYGKDVINSWLQAAWSELTSTPGANVLSVDGNQYSLDREKITFSLVDKVYICPVTNKLLDTTFKGISPYLPRQVKDVSAFKCIEIDYPHVWEIDAKQLDYQKGLMHIRDRVRQDGKIAQLREKNLWTDINDRAVEGGFYYRTAEHSAQQSSNRLNEYEDLFKKGKINVLNCSTTMEMGVDIGGISAVVMNNVPPHPANYLQRAGRAGRSKESRAISYTLCKGNPHDQQVFSNPKWPFVTEIPAPYVAFNSERLVQRHVNSLLLSLFLKDKIGVTSKEKTSLNLEWFYLPSGDSICDQFLSWLETESQERDKGIESLVRGTALAKCIPAALRNNAVQTVKRLKERWFKEYLYLEEEILSAQPETPYAYRLSIEKTRLGKEYLLRELASKSFLPGYGFPTDVVNFDNNNIEDFIRDKEQKEAKKGDREDNVSRFRGLPSRNLAIAIREYAPGSEIVLDGRVFRSGGVALHWHNVSDSGGKEAQKFDLAWRCDSCGQTGYETEVSASSVDMSCTNSACGARIRPKHIRQVLQPTGFATDFYKSPSNDISSQKFIPVEDAWVSTGKAQGVTLPNKKMGYMVSTTEGTVFNHSSGENGKGYALCMACGRAESLDKNGDFPGNFNPLHAHRPLKAVKADKSGDGEVQCDGSGTLMQGIHLGCHSKTDVFELVLKHPVTNEYIRDDAEGVIVAKTLAVSLRSALAKELGIATSEIGYATRPAIVEGHSHAMVIQLYDMISGGAGFSSSANFHIQKILAGMVLNLECEKCNSGCSDCLLDSDTRHDVDSINSEIARDWIGKEFLLFNLAPPEFDSISDAEYQPCSLASAIRHQINHGLKNLTLWLSDDIGEWDLTHPAFKRSITTFLTSDNLKLTIAVPSRELGNDTLEELWSLQKLGATIAVGLSRHPQIAAQMTTQDSVISLASSDETNVIPGESWLCAGGTVVLSRKEAALPFEKFDIPLDSLISNTSSMMRDSLEIVDGLNGSLIAFGDKFWSEILTTNPELNSLLESGQVNSIKYSDRYIQNPSSMMMLAEIFSSICKRFNSVQSIALESLYHTKDRLGKFLHHDWQDEDDFVLAYKVWLEYKTGIKPQFNCYQARRDIAHRRLLILEMGSGQQLTIKLDQGVGYWQLKENYSRFSSVKFDFYTTIEAQLKSLKELEPNLAVKNSEDWSTDITYKVQ</sequence>
<dbReference type="InterPro" id="IPR018973">
    <property type="entry name" value="MZB"/>
</dbReference>
<dbReference type="PANTHER" id="PTHR47957:SF3">
    <property type="entry name" value="ATP-DEPENDENT HELICASE HRQ1"/>
    <property type="match status" value="1"/>
</dbReference>
<dbReference type="InterPro" id="IPR001650">
    <property type="entry name" value="Helicase_C-like"/>
</dbReference>
<keyword evidence="5" id="KW-0347">Helicase</keyword>
<keyword evidence="1" id="KW-0547">Nucleotide-binding</keyword>
<dbReference type="PROSITE" id="PS51192">
    <property type="entry name" value="HELICASE_ATP_BIND_1"/>
    <property type="match status" value="1"/>
</dbReference>
<feature type="domain" description="Helicase C-terminal" evidence="4">
    <location>
        <begin position="1012"/>
        <end position="1174"/>
    </location>
</feature>
<name>A0ABU9MSI6_9GAMM</name>
<dbReference type="PROSITE" id="PS51194">
    <property type="entry name" value="HELICASE_CTER"/>
    <property type="match status" value="1"/>
</dbReference>
<evidence type="ECO:0000313" key="5">
    <source>
        <dbReference type="EMBL" id="MEM0514269.1"/>
    </source>
</evidence>
<dbReference type="Gene3D" id="3.40.50.300">
    <property type="entry name" value="P-loop containing nucleotide triphosphate hydrolases"/>
    <property type="match status" value="2"/>
</dbReference>
<dbReference type="EMBL" id="JBCGCU010000002">
    <property type="protein sequence ID" value="MEM0514269.1"/>
    <property type="molecule type" value="Genomic_DNA"/>
</dbReference>